<proteinExistence type="predicted"/>
<feature type="transmembrane region" description="Helical" evidence="1">
    <location>
        <begin position="45"/>
        <end position="66"/>
    </location>
</feature>
<keyword evidence="1" id="KW-1133">Transmembrane helix</keyword>
<organism evidence="2 3">
    <name type="scientific">Fodinibacter luteus</name>
    <dbReference type="NCBI Taxonomy" id="552064"/>
    <lineage>
        <taxon>Bacteria</taxon>
        <taxon>Bacillati</taxon>
        <taxon>Actinomycetota</taxon>
        <taxon>Actinomycetes</taxon>
        <taxon>Micrococcales</taxon>
        <taxon>Intrasporangiaceae</taxon>
        <taxon>Fodinibacter (ex Wang et al. 2009)</taxon>
    </lineage>
</organism>
<keyword evidence="1" id="KW-0472">Membrane</keyword>
<dbReference type="EMBL" id="BAABGM010000010">
    <property type="protein sequence ID" value="GAA4403865.1"/>
    <property type="molecule type" value="Genomic_DNA"/>
</dbReference>
<accession>A0ABP8KCV4</accession>
<dbReference type="Proteomes" id="UP001500945">
    <property type="component" value="Unassembled WGS sequence"/>
</dbReference>
<keyword evidence="1" id="KW-0812">Transmembrane</keyword>
<reference evidence="3" key="1">
    <citation type="journal article" date="2019" name="Int. J. Syst. Evol. Microbiol.">
        <title>The Global Catalogue of Microorganisms (GCM) 10K type strain sequencing project: providing services to taxonomists for standard genome sequencing and annotation.</title>
        <authorList>
            <consortium name="The Broad Institute Genomics Platform"/>
            <consortium name="The Broad Institute Genome Sequencing Center for Infectious Disease"/>
            <person name="Wu L."/>
            <person name="Ma J."/>
        </authorList>
    </citation>
    <scope>NUCLEOTIDE SEQUENCE [LARGE SCALE GENOMIC DNA]</scope>
    <source>
        <strain evidence="3">JCM 17809</strain>
    </source>
</reference>
<name>A0ABP8KCV4_9MICO</name>
<keyword evidence="3" id="KW-1185">Reference proteome</keyword>
<comment type="caution">
    <text evidence="2">The sequence shown here is derived from an EMBL/GenBank/DDBJ whole genome shotgun (WGS) entry which is preliminary data.</text>
</comment>
<evidence type="ECO:0000256" key="1">
    <source>
        <dbReference type="SAM" id="Phobius"/>
    </source>
</evidence>
<protein>
    <submittedName>
        <fullName evidence="2">Uncharacterized protein</fullName>
    </submittedName>
</protein>
<sequence>MAHNTSGLPKLDLEPFDPSALYAAARSPEREKDLARRGPDRRRRLVGIVLALAVVAVAAGAGAWALI</sequence>
<evidence type="ECO:0000313" key="3">
    <source>
        <dbReference type="Proteomes" id="UP001500945"/>
    </source>
</evidence>
<dbReference type="RefSeq" id="WP_345204332.1">
    <property type="nucleotide sequence ID" value="NZ_BAABGM010000010.1"/>
</dbReference>
<gene>
    <name evidence="2" type="ORF">GCM10023168_15760</name>
</gene>
<evidence type="ECO:0000313" key="2">
    <source>
        <dbReference type="EMBL" id="GAA4403865.1"/>
    </source>
</evidence>